<accession>A0ABS0YCI0</accession>
<dbReference type="EMBL" id="JAEMHL010000003">
    <property type="protein sequence ID" value="MBJ6749849.1"/>
    <property type="molecule type" value="Genomic_DNA"/>
</dbReference>
<dbReference type="Gene3D" id="2.60.40.10">
    <property type="entry name" value="Immunoglobulins"/>
    <property type="match status" value="2"/>
</dbReference>
<sequence length="574" mass="60826">MKRPLTAFCSLVAMSLLATLFPLTVYAQPPADKVPVAQGPLKRINPYFSTQATLYSDDSVLQRADINGPPKPPYGYHTRATSSLPAPMPAAGINSLVEVPAFQWVFGCSAVSGSMIAGYYDRTGYPNIYTGPTGGGVVPLTEDSAWGQWTDKTGDVYPNNPLIASHMGIDGRTTRGSIDDYWISYLSNLKDPYVGTWTEHTWGDSVGDYMKTSQSAYNNVDGSTSFYYIDAATPLTCSAMGSSVARLDGTYGRKLFYEARGYTVTDCYTQMTDNVHAGGFSFAQYKGEIDAGRPVLLNLEGHSIVGVGYEDPNTVHLHDTWDNSTHSMTWGGSYSGMALWGVSIVNLASTTGTPNLSVSPSPYDFNSRSLNTTTSQTFTVANTGTAPLVVGTLALSGAADFKVATDNCSGVTVSPSANCTVQVSFTPSAEGPQSASLVIPSNDPDGTTTVSITGRGVNLLPDLYGAWSKVTKTQKRGSFSVSGTFTTFNIGTASAANVMVKLYLSNDQTLSGEDTFIGTYKVTSIAAGASKATSLRYATGTKDPGNLYLIGVIDPANVITETDETNNKAVGDIP</sequence>
<evidence type="ECO:0000313" key="10">
    <source>
        <dbReference type="EMBL" id="MBJ6749849.1"/>
    </source>
</evidence>
<organism evidence="10 11">
    <name type="scientific">Geomonas anaerohicana</name>
    <dbReference type="NCBI Taxonomy" id="2798583"/>
    <lineage>
        <taxon>Bacteria</taxon>
        <taxon>Pseudomonadati</taxon>
        <taxon>Thermodesulfobacteriota</taxon>
        <taxon>Desulfuromonadia</taxon>
        <taxon>Geobacterales</taxon>
        <taxon>Geobacteraceae</taxon>
        <taxon>Geomonas</taxon>
    </lineage>
</organism>
<dbReference type="InterPro" id="IPR053879">
    <property type="entry name" value="HYDIN_VesB_CFA65-like_Ig"/>
</dbReference>
<feature type="signal peptide" evidence="6">
    <location>
        <begin position="1"/>
        <end position="27"/>
    </location>
</feature>
<reference evidence="10 11" key="1">
    <citation type="submission" date="2020-12" db="EMBL/GenBank/DDBJ databases">
        <title>Geomonas sp. Red421, isolated from paddy soil.</title>
        <authorList>
            <person name="Xu Z."/>
            <person name="Zhang Z."/>
            <person name="Masuda Y."/>
            <person name="Itoh H."/>
            <person name="Senoo K."/>
        </authorList>
    </citation>
    <scope>NUCLEOTIDE SEQUENCE [LARGE SCALE GENOMIC DNA]</scope>
    <source>
        <strain evidence="10 11">Red421</strain>
    </source>
</reference>
<dbReference type="InterPro" id="IPR011635">
    <property type="entry name" value="CARDB"/>
</dbReference>
<keyword evidence="6" id="KW-0732">Signal</keyword>
<evidence type="ECO:0000256" key="3">
    <source>
        <dbReference type="ARBA" id="ARBA00022490"/>
    </source>
</evidence>
<evidence type="ECO:0000256" key="4">
    <source>
        <dbReference type="ARBA" id="ARBA00023069"/>
    </source>
</evidence>
<dbReference type="Proteomes" id="UP000614714">
    <property type="component" value="Unassembled WGS sequence"/>
</dbReference>
<dbReference type="Pfam" id="PF13529">
    <property type="entry name" value="Peptidase_C39_2"/>
    <property type="match status" value="1"/>
</dbReference>
<name>A0ABS0YCI0_9BACT</name>
<evidence type="ECO:0000256" key="6">
    <source>
        <dbReference type="SAM" id="SignalP"/>
    </source>
</evidence>
<keyword evidence="11" id="KW-1185">Reference proteome</keyword>
<dbReference type="InterPro" id="IPR013783">
    <property type="entry name" value="Ig-like_fold"/>
</dbReference>
<keyword evidence="4" id="KW-0969">Cilium</keyword>
<feature type="domain" description="HYDIN/VesB/CFA65-like Ig-like" evidence="9">
    <location>
        <begin position="354"/>
        <end position="454"/>
    </location>
</feature>
<evidence type="ECO:0000259" key="9">
    <source>
        <dbReference type="Pfam" id="PF22544"/>
    </source>
</evidence>
<proteinExistence type="predicted"/>
<evidence type="ECO:0000256" key="1">
    <source>
        <dbReference type="ARBA" id="ARBA00004138"/>
    </source>
</evidence>
<dbReference type="NCBIfam" id="NF012200">
    <property type="entry name" value="choice_anch_D"/>
    <property type="match status" value="1"/>
</dbReference>
<feature type="domain" description="Peptidase C39-like" evidence="8">
    <location>
        <begin position="265"/>
        <end position="321"/>
    </location>
</feature>
<evidence type="ECO:0000256" key="2">
    <source>
        <dbReference type="ARBA" id="ARBA00004496"/>
    </source>
</evidence>
<keyword evidence="5" id="KW-0966">Cell projection</keyword>
<comment type="caution">
    <text evidence="10">The sequence shown here is derived from an EMBL/GenBank/DDBJ whole genome shotgun (WGS) entry which is preliminary data.</text>
</comment>
<comment type="subcellular location">
    <subcellularLocation>
        <location evidence="1">Cell projection</location>
        <location evidence="1">Cilium</location>
    </subcellularLocation>
    <subcellularLocation>
        <location evidence="2">Cytoplasm</location>
    </subcellularLocation>
</comment>
<feature type="chain" id="PRO_5046305718" evidence="6">
    <location>
        <begin position="28"/>
        <end position="574"/>
    </location>
</feature>
<feature type="domain" description="CARDB" evidence="7">
    <location>
        <begin position="479"/>
        <end position="568"/>
    </location>
</feature>
<dbReference type="Pfam" id="PF07705">
    <property type="entry name" value="CARDB"/>
    <property type="match status" value="1"/>
</dbReference>
<protein>
    <submittedName>
        <fullName evidence="10">Choice-of-anchor D domain-containing protein</fullName>
    </submittedName>
</protein>
<evidence type="ECO:0000259" key="7">
    <source>
        <dbReference type="Pfam" id="PF07705"/>
    </source>
</evidence>
<evidence type="ECO:0000313" key="11">
    <source>
        <dbReference type="Proteomes" id="UP000614714"/>
    </source>
</evidence>
<gene>
    <name evidence="10" type="ORF">JFN91_06455</name>
</gene>
<dbReference type="InterPro" id="IPR039564">
    <property type="entry name" value="Peptidase_C39-like"/>
</dbReference>
<dbReference type="RefSeq" id="WP_199388394.1">
    <property type="nucleotide sequence ID" value="NZ_JAEMHL010000003.1"/>
</dbReference>
<dbReference type="Pfam" id="PF22544">
    <property type="entry name" value="HYDIN_VesB_CFA65-like_Ig"/>
    <property type="match status" value="1"/>
</dbReference>
<evidence type="ECO:0000256" key="5">
    <source>
        <dbReference type="ARBA" id="ARBA00023273"/>
    </source>
</evidence>
<evidence type="ECO:0000259" key="8">
    <source>
        <dbReference type="Pfam" id="PF13529"/>
    </source>
</evidence>
<keyword evidence="3" id="KW-0963">Cytoplasm</keyword>